<dbReference type="Pfam" id="PF00646">
    <property type="entry name" value="F-box"/>
    <property type="match status" value="1"/>
</dbReference>
<accession>A0A5J9UFV5</accession>
<evidence type="ECO:0000256" key="1">
    <source>
        <dbReference type="ARBA" id="ARBA00022737"/>
    </source>
</evidence>
<feature type="compositionally biased region" description="Pro residues" evidence="3">
    <location>
        <begin position="441"/>
        <end position="455"/>
    </location>
</feature>
<comment type="caution">
    <text evidence="7">The sequence shown here is derived from an EMBL/GenBank/DDBJ whole genome shotgun (WGS) entry which is preliminary data.</text>
</comment>
<protein>
    <submittedName>
        <fullName evidence="7">Uncharacterized protein</fullName>
    </submittedName>
</protein>
<dbReference type="Gene3D" id="1.10.10.60">
    <property type="entry name" value="Homeodomain-like"/>
    <property type="match status" value="2"/>
</dbReference>
<dbReference type="EMBL" id="RWGY01000026">
    <property type="protein sequence ID" value="TVU22619.1"/>
    <property type="molecule type" value="Genomic_DNA"/>
</dbReference>
<dbReference type="PANTHER" id="PTHR32141:SF181">
    <property type="entry name" value="F-BOX DOMAIN-CONTAINING PROTEIN"/>
    <property type="match status" value="1"/>
</dbReference>
<dbReference type="InterPro" id="IPR055411">
    <property type="entry name" value="LRR_FXL15/At3g58940/PEG3-like"/>
</dbReference>
<dbReference type="Gene3D" id="3.80.10.10">
    <property type="entry name" value="Ribonuclease Inhibitor"/>
    <property type="match status" value="1"/>
</dbReference>
<dbReference type="CDD" id="cd00167">
    <property type="entry name" value="SANT"/>
    <property type="match status" value="2"/>
</dbReference>
<keyword evidence="1" id="KW-0677">Repeat</keyword>
<dbReference type="Proteomes" id="UP000324897">
    <property type="component" value="Unassembled WGS sequence"/>
</dbReference>
<feature type="domain" description="F-box" evidence="5">
    <location>
        <begin position="518"/>
        <end position="565"/>
    </location>
</feature>
<dbReference type="SMART" id="SM00717">
    <property type="entry name" value="SANT"/>
    <property type="match status" value="2"/>
</dbReference>
<feature type="domain" description="HTH myb-type" evidence="6">
    <location>
        <begin position="115"/>
        <end position="165"/>
    </location>
</feature>
<dbReference type="InterPro" id="IPR006566">
    <property type="entry name" value="FBD"/>
</dbReference>
<keyword evidence="8" id="KW-1185">Reference proteome</keyword>
<feature type="domain" description="Myb-like" evidence="4">
    <location>
        <begin position="171"/>
        <end position="213"/>
    </location>
</feature>
<dbReference type="InterPro" id="IPR055302">
    <property type="entry name" value="F-box_dom-containing"/>
</dbReference>
<evidence type="ECO:0000313" key="8">
    <source>
        <dbReference type="Proteomes" id="UP000324897"/>
    </source>
</evidence>
<feature type="domain" description="Myb-like" evidence="4">
    <location>
        <begin position="110"/>
        <end position="161"/>
    </location>
</feature>
<dbReference type="PROSITE" id="PS51294">
    <property type="entry name" value="HTH_MYB"/>
    <property type="match status" value="2"/>
</dbReference>
<dbReference type="PANTHER" id="PTHR32141">
    <property type="match status" value="1"/>
</dbReference>
<evidence type="ECO:0000259" key="4">
    <source>
        <dbReference type="PROSITE" id="PS50090"/>
    </source>
</evidence>
<gene>
    <name evidence="7" type="ORF">EJB05_32330</name>
</gene>
<evidence type="ECO:0000259" key="6">
    <source>
        <dbReference type="PROSITE" id="PS51294"/>
    </source>
</evidence>
<feature type="region of interest" description="Disordered" evidence="3">
    <location>
        <begin position="428"/>
        <end position="459"/>
    </location>
</feature>
<dbReference type="InterPro" id="IPR009057">
    <property type="entry name" value="Homeodomain-like_sf"/>
</dbReference>
<evidence type="ECO:0000259" key="5">
    <source>
        <dbReference type="PROSITE" id="PS50181"/>
    </source>
</evidence>
<dbReference type="SUPFAM" id="SSF46689">
    <property type="entry name" value="Homeodomain-like"/>
    <property type="match status" value="1"/>
</dbReference>
<feature type="domain" description="HTH myb-type" evidence="6">
    <location>
        <begin position="171"/>
        <end position="217"/>
    </location>
</feature>
<name>A0A5J9UFV5_9POAL</name>
<organism evidence="7 8">
    <name type="scientific">Eragrostis curvula</name>
    <name type="common">weeping love grass</name>
    <dbReference type="NCBI Taxonomy" id="38414"/>
    <lineage>
        <taxon>Eukaryota</taxon>
        <taxon>Viridiplantae</taxon>
        <taxon>Streptophyta</taxon>
        <taxon>Embryophyta</taxon>
        <taxon>Tracheophyta</taxon>
        <taxon>Spermatophyta</taxon>
        <taxon>Magnoliopsida</taxon>
        <taxon>Liliopsida</taxon>
        <taxon>Poales</taxon>
        <taxon>Poaceae</taxon>
        <taxon>PACMAD clade</taxon>
        <taxon>Chloridoideae</taxon>
        <taxon>Eragrostideae</taxon>
        <taxon>Eragrostidinae</taxon>
        <taxon>Eragrostis</taxon>
    </lineage>
</organism>
<dbReference type="PROSITE" id="PS50090">
    <property type="entry name" value="MYB_LIKE"/>
    <property type="match status" value="2"/>
</dbReference>
<dbReference type="InterPro" id="IPR001005">
    <property type="entry name" value="SANT/Myb"/>
</dbReference>
<dbReference type="Pfam" id="PF24758">
    <property type="entry name" value="LRR_At5g56370"/>
    <property type="match status" value="2"/>
</dbReference>
<dbReference type="FunFam" id="1.10.10.60:FF:000010">
    <property type="entry name" value="Transcriptional activator Myb isoform A"/>
    <property type="match status" value="1"/>
</dbReference>
<evidence type="ECO:0000256" key="3">
    <source>
        <dbReference type="SAM" id="MobiDB-lite"/>
    </source>
</evidence>
<proteinExistence type="predicted"/>
<dbReference type="SUPFAM" id="SSF81383">
    <property type="entry name" value="F-box domain"/>
    <property type="match status" value="1"/>
</dbReference>
<feature type="non-terminal residue" evidence="7">
    <location>
        <position position="1"/>
    </location>
</feature>
<dbReference type="InterPro" id="IPR001810">
    <property type="entry name" value="F-box_dom"/>
</dbReference>
<dbReference type="AlphaFoldDB" id="A0A5J9UFV5"/>
<dbReference type="OrthoDB" id="2143914at2759"/>
<dbReference type="Pfam" id="PF08387">
    <property type="entry name" value="FBD"/>
    <property type="match status" value="1"/>
</dbReference>
<reference evidence="7 8" key="1">
    <citation type="journal article" date="2019" name="Sci. Rep.">
        <title>A high-quality genome of Eragrostis curvula grass provides insights into Poaceae evolution and supports new strategies to enhance forage quality.</title>
        <authorList>
            <person name="Carballo J."/>
            <person name="Santos B.A.C.M."/>
            <person name="Zappacosta D."/>
            <person name="Garbus I."/>
            <person name="Selva J.P."/>
            <person name="Gallo C.A."/>
            <person name="Diaz A."/>
            <person name="Albertini E."/>
            <person name="Caccamo M."/>
            <person name="Echenique V."/>
        </authorList>
    </citation>
    <scope>NUCLEOTIDE SEQUENCE [LARGE SCALE GENOMIC DNA]</scope>
    <source>
        <strain evidence="8">cv. Victoria</strain>
        <tissue evidence="7">Leaf</tissue>
    </source>
</reference>
<keyword evidence="2" id="KW-0238">DNA-binding</keyword>
<dbReference type="Gramene" id="TVU22619">
    <property type="protein sequence ID" value="TVU22619"/>
    <property type="gene ID" value="EJB05_32330"/>
</dbReference>
<dbReference type="InterPro" id="IPR036047">
    <property type="entry name" value="F-box-like_dom_sf"/>
</dbReference>
<evidence type="ECO:0000256" key="2">
    <source>
        <dbReference type="ARBA" id="ARBA00023125"/>
    </source>
</evidence>
<dbReference type="SUPFAM" id="SSF52047">
    <property type="entry name" value="RNI-like"/>
    <property type="match status" value="1"/>
</dbReference>
<dbReference type="InterPro" id="IPR032675">
    <property type="entry name" value="LRR_dom_sf"/>
</dbReference>
<dbReference type="GO" id="GO:0003677">
    <property type="term" value="F:DNA binding"/>
    <property type="evidence" value="ECO:0007669"/>
    <property type="project" value="UniProtKB-KW"/>
</dbReference>
<evidence type="ECO:0000313" key="7">
    <source>
        <dbReference type="EMBL" id="TVU22619.1"/>
    </source>
</evidence>
<sequence>MAATNSVSVEEDRDPLLTVDWMATGYLESSGHGVDRFQNNVAPFSVQTGGDQRSGIPVDMSYLMARLGTSSTGFEMPTGALGVSGIGVVGGIPDEAMTAWQPQTGNYGKPPAPLKTPWTKVEDSILKHMVEYHGEHKWTVIAEQLPGRAGKQCRERWINHVRPDIKQNDLWTEDDDKMLIEAHKSYGNRWSMIARHLSGRSENAIKNHWNATLRSLQRRQKKKSEHVAPGRFSILEEYIGNKYQLVDAVPAAPSSSSASPNHNLAYNTLNHPVVHSPTSNSVPTNLEMRFNAVNLAAGSSKPGMMNLNMPPPPDMNVVSDPQLQEYYKNYPMHVLASASLLQQAIDHEDSQQGYSSLNMFPYTDYFALLRSEPGRFHTGASSSNPGTYSYYRDVEHSSVGGSGGPASDTDNMATLDFTRQLNLSHKATKNEASSPLLSPSPLLPCRPKPSPPVSTPPASMDGWVVESVRSVGAFDGKDDETSCALDLAYEYLPSPPVTPDAPLAAAGAAWSGASGDGVDRISILPDQILQNVVSRLPAKDAARTAALAARWRGLWRSVPLVFVDTHLLPECREDPLWRPPLEASLGVTNAVSEVLAAHPGPFRCVQITCSYMDANKEEIKQWLKLLAAKGVQELAFINRPWPLDLPLPAALFSCTALTRLHIGAWKFPDTIALPRDAGFPHLQELFLSLILMKDRDLAFLLDRCPALEVLTIIASQTDVRLCLVSRSLRCLQLVGCSVGDIAVAEAPRLERLVLFLTMPRRIGGNKLSRIKIGNAPNLRMVGYWQPGQHVLQIGNAIIEVKSLAADPLISILFPCVVCQYENAIFISDSVHCILLPAFQDGTKVSPSTVVPNVHILALEVHFDVRNEVKMLPFFLKCFPNVDTLHINSMEAYTPTGKVNLKFWQEAGRVEGVERHLKKLVIHGFRGKKSELAFLKFIAERAQVLEVMVIVLTPECFPSVKNMKAKLNPLTTAQWASKDFKVILFKSPEPEGGPAMFSPRIAVDFSCNDPFDLMTAEANLGLGAVFLCSSIN</sequence>
<dbReference type="PROSITE" id="PS50181">
    <property type="entry name" value="FBOX"/>
    <property type="match status" value="1"/>
</dbReference>
<dbReference type="Pfam" id="PF00249">
    <property type="entry name" value="Myb_DNA-binding"/>
    <property type="match status" value="2"/>
</dbReference>
<dbReference type="InterPro" id="IPR017930">
    <property type="entry name" value="Myb_dom"/>
</dbReference>